<proteinExistence type="predicted"/>
<sequence>MPFFSPKDTNCKRFSDHFCFFGAAPRLWLGSGYVAARRSARPCVFFATLKKTGSGLRPLLSIPQPNRSSALRPAFDKNFKLVKAFFKGIAVAMAEKNNAEWLEIKSKDRSGRAFIWPLPLIHFFQAIIFLRRFWFSFSGPVG</sequence>
<gene>
    <name evidence="2" type="ORF">SapgrDRAFT_0169</name>
</gene>
<keyword evidence="1" id="KW-0472">Membrane</keyword>
<accession>J1I0Y4</accession>
<dbReference type="EMBL" id="JH719942">
    <property type="protein sequence ID" value="EJF51928.1"/>
    <property type="molecule type" value="Genomic_DNA"/>
</dbReference>
<protein>
    <submittedName>
        <fullName evidence="2">Uncharacterized protein</fullName>
    </submittedName>
</protein>
<dbReference type="AlphaFoldDB" id="J1I0Y4"/>
<name>J1I0Y4_9BACT</name>
<evidence type="ECO:0000256" key="1">
    <source>
        <dbReference type="SAM" id="Phobius"/>
    </source>
</evidence>
<keyword evidence="1" id="KW-1133">Transmembrane helix</keyword>
<organism evidence="2 3">
    <name type="scientific">Saprospira grandis DSM 2844</name>
    <dbReference type="NCBI Taxonomy" id="694433"/>
    <lineage>
        <taxon>Bacteria</taxon>
        <taxon>Pseudomonadati</taxon>
        <taxon>Bacteroidota</taxon>
        <taxon>Saprospiria</taxon>
        <taxon>Saprospirales</taxon>
        <taxon>Saprospiraceae</taxon>
        <taxon>Saprospira</taxon>
    </lineage>
</organism>
<reference evidence="3" key="1">
    <citation type="journal article" date="2012" name="Stand. Genomic Sci.">
        <title>Permanent draft genome sequence of the gliding predator Saprospira grandis strain Sa g1 (= HR1).</title>
        <authorList>
            <person name="Mavromatis K."/>
            <person name="Chertkov O."/>
            <person name="Lapidus A."/>
            <person name="Nolan M."/>
            <person name="Lucas S."/>
            <person name="Tice H."/>
            <person name="Del Rio T.G."/>
            <person name="Cheng J.F."/>
            <person name="Han C."/>
            <person name="Tapia R."/>
            <person name="Bruce D."/>
            <person name="Goodwin L.A."/>
            <person name="Pitluck S."/>
            <person name="Huntemann M."/>
            <person name="Liolios K."/>
            <person name="Pagani I."/>
            <person name="Ivanova N."/>
            <person name="Mikhailova N."/>
            <person name="Pati A."/>
            <person name="Chen A."/>
            <person name="Palaniappan K."/>
            <person name="Land M."/>
            <person name="Brambilla E.M."/>
            <person name="Rohde M."/>
            <person name="Spring S."/>
            <person name="Goker M."/>
            <person name="Detter J.C."/>
            <person name="Bristow J."/>
            <person name="Eisen J.A."/>
            <person name="Markowitz V."/>
            <person name="Hugenholtz P."/>
            <person name="Kyrpides N.C."/>
            <person name="Klenk H.P."/>
            <person name="Woyke T."/>
        </authorList>
    </citation>
    <scope>NUCLEOTIDE SEQUENCE [LARGE SCALE GENOMIC DNA]</scope>
    <source>
        <strain evidence="3">DSM 2844</strain>
    </source>
</reference>
<evidence type="ECO:0000313" key="3">
    <source>
        <dbReference type="Proteomes" id="UP000005113"/>
    </source>
</evidence>
<feature type="transmembrane region" description="Helical" evidence="1">
    <location>
        <begin position="114"/>
        <end position="134"/>
    </location>
</feature>
<dbReference type="Proteomes" id="UP000005113">
    <property type="component" value="Unassembled WGS sequence"/>
</dbReference>
<evidence type="ECO:0000313" key="2">
    <source>
        <dbReference type="EMBL" id="EJF51928.1"/>
    </source>
</evidence>
<keyword evidence="1" id="KW-0812">Transmembrane</keyword>
<dbReference type="HOGENOM" id="CLU_1814456_0_0_10"/>